<evidence type="ECO:0000256" key="8">
    <source>
        <dbReference type="ARBA" id="ARBA00023136"/>
    </source>
</evidence>
<dbReference type="OrthoDB" id="9806127at2"/>
<dbReference type="PANTHER" id="PTHR43394:SF1">
    <property type="entry name" value="ATP-BINDING CASSETTE SUB-FAMILY B MEMBER 10, MITOCHONDRIAL"/>
    <property type="match status" value="1"/>
</dbReference>
<dbReference type="InterPro" id="IPR039421">
    <property type="entry name" value="Type_1_exporter"/>
</dbReference>
<keyword evidence="4 9" id="KW-0812">Transmembrane</keyword>
<dbReference type="InterPro" id="IPR003593">
    <property type="entry name" value="AAA+_ATPase"/>
</dbReference>
<evidence type="ECO:0000256" key="7">
    <source>
        <dbReference type="ARBA" id="ARBA00022989"/>
    </source>
</evidence>
<evidence type="ECO:0000256" key="6">
    <source>
        <dbReference type="ARBA" id="ARBA00022840"/>
    </source>
</evidence>
<dbReference type="InterPro" id="IPR017871">
    <property type="entry name" value="ABC_transporter-like_CS"/>
</dbReference>
<dbReference type="SUPFAM" id="SSF52540">
    <property type="entry name" value="P-loop containing nucleoside triphosphate hydrolases"/>
    <property type="match status" value="1"/>
</dbReference>
<evidence type="ECO:0000259" key="10">
    <source>
        <dbReference type="PROSITE" id="PS50893"/>
    </source>
</evidence>
<dbReference type="FunFam" id="3.40.50.300:FF:000854">
    <property type="entry name" value="Multidrug ABC transporter ATP-binding protein"/>
    <property type="match status" value="1"/>
</dbReference>
<dbReference type="SUPFAM" id="SSF90123">
    <property type="entry name" value="ABC transporter transmembrane region"/>
    <property type="match status" value="1"/>
</dbReference>
<protein>
    <submittedName>
        <fullName evidence="12">ATP-binding cassette domain-containing protein</fullName>
    </submittedName>
</protein>
<dbReference type="PROSITE" id="PS50929">
    <property type="entry name" value="ABC_TM1F"/>
    <property type="match status" value="1"/>
</dbReference>
<sequence length="585" mass="63737">MLFTLLRRYTRPYRWHMVAVVVLQLVSVLAILYLPSLNARIIDQGVATGDTDYIWRTGGIMLLVALAQIVSAVSAVYFGAQASMGLGRDLRSGVYTSVDRFGAQEVTHYGAPTLITRGTNDVHQVEMLFLMILNFMVTLPLMVIGGVIMAVQEDAGLSWLVLVAAIVVVVLMTFLIRRLVPLFSVMQSKIDGINGVLREQIMGIRVVRAFVREPYETRRFDSSNRQITDVSVTIGRVFVLMGPLLTIVLHGAEVAVLWFGGHRVEAGQVEIGSLTAFLQYLMQILLAVMMGSFMAMMFPRAIICARRVGDVLETVPAVKPPERTVAPQEHRGVVEFRNVGFRYPGAENPVLSGLDFRAEPGTTTAIIGATGAGKSTALHLIPRLHDATEGAVLLDGTDVRELDKAEITRRVGIVPQKPYLFSGTVASNLRFGNSEATDDELWEALRIAQADDFVRNRVTGDGGSRAVGLDSAIAQGGTDVSGGQRQRLCIARALVADPLVYLFDDSFSALDVATDARLRESLRPVTSNATLIIVAQRVSTITEADQILVVDAGRVVARGTHQELLDESATYREIVESQLSAEEAS</sequence>
<comment type="caution">
    <text evidence="12">The sequence shown here is derived from an EMBL/GenBank/DDBJ whole genome shotgun (WGS) entry which is preliminary data.</text>
</comment>
<evidence type="ECO:0000256" key="4">
    <source>
        <dbReference type="ARBA" id="ARBA00022692"/>
    </source>
</evidence>
<keyword evidence="2" id="KW-0813">Transport</keyword>
<dbReference type="PROSITE" id="PS50893">
    <property type="entry name" value="ABC_TRANSPORTER_2"/>
    <property type="match status" value="1"/>
</dbReference>
<evidence type="ECO:0000313" key="13">
    <source>
        <dbReference type="Proteomes" id="UP000462152"/>
    </source>
</evidence>
<organism evidence="12 13">
    <name type="scientific">Rothia koreensis</name>
    <dbReference type="NCBI Taxonomy" id="592378"/>
    <lineage>
        <taxon>Bacteria</taxon>
        <taxon>Bacillati</taxon>
        <taxon>Actinomycetota</taxon>
        <taxon>Actinomycetes</taxon>
        <taxon>Micrococcales</taxon>
        <taxon>Micrococcaceae</taxon>
        <taxon>Rothia</taxon>
    </lineage>
</organism>
<feature type="domain" description="ABC transmembrane type-1" evidence="11">
    <location>
        <begin position="18"/>
        <end position="300"/>
    </location>
</feature>
<evidence type="ECO:0000256" key="5">
    <source>
        <dbReference type="ARBA" id="ARBA00022741"/>
    </source>
</evidence>
<evidence type="ECO:0000256" key="1">
    <source>
        <dbReference type="ARBA" id="ARBA00004651"/>
    </source>
</evidence>
<feature type="transmembrane region" description="Helical" evidence="9">
    <location>
        <begin position="12"/>
        <end position="33"/>
    </location>
</feature>
<dbReference type="GO" id="GO:0015421">
    <property type="term" value="F:ABC-type oligopeptide transporter activity"/>
    <property type="evidence" value="ECO:0007669"/>
    <property type="project" value="TreeGrafter"/>
</dbReference>
<dbReference type="EMBL" id="WOGT01000004">
    <property type="protein sequence ID" value="MUN55270.1"/>
    <property type="molecule type" value="Genomic_DNA"/>
</dbReference>
<dbReference type="PROSITE" id="PS00211">
    <property type="entry name" value="ABC_TRANSPORTER_1"/>
    <property type="match status" value="1"/>
</dbReference>
<keyword evidence="5" id="KW-0547">Nucleotide-binding</keyword>
<keyword evidence="7 9" id="KW-1133">Transmembrane helix</keyword>
<dbReference type="InterPro" id="IPR036640">
    <property type="entry name" value="ABC1_TM_sf"/>
</dbReference>
<feature type="transmembrane region" description="Helical" evidence="9">
    <location>
        <begin position="157"/>
        <end position="176"/>
    </location>
</feature>
<dbReference type="PANTHER" id="PTHR43394">
    <property type="entry name" value="ATP-DEPENDENT PERMEASE MDL1, MITOCHONDRIAL"/>
    <property type="match status" value="1"/>
</dbReference>
<dbReference type="GO" id="GO:0005886">
    <property type="term" value="C:plasma membrane"/>
    <property type="evidence" value="ECO:0007669"/>
    <property type="project" value="UniProtKB-SubCell"/>
</dbReference>
<dbReference type="RefSeq" id="WP_129316434.1">
    <property type="nucleotide sequence ID" value="NZ_NOIQ01000029.1"/>
</dbReference>
<dbReference type="GO" id="GO:0016887">
    <property type="term" value="F:ATP hydrolysis activity"/>
    <property type="evidence" value="ECO:0007669"/>
    <property type="project" value="InterPro"/>
</dbReference>
<feature type="transmembrane region" description="Helical" evidence="9">
    <location>
        <begin position="127"/>
        <end position="151"/>
    </location>
</feature>
<accession>A0A7K1LJI9</accession>
<feature type="transmembrane region" description="Helical" evidence="9">
    <location>
        <begin position="237"/>
        <end position="260"/>
    </location>
</feature>
<dbReference type="CDD" id="cd18548">
    <property type="entry name" value="ABC_6TM_Tm287_like"/>
    <property type="match status" value="1"/>
</dbReference>
<dbReference type="Pfam" id="PF00005">
    <property type="entry name" value="ABC_tran"/>
    <property type="match status" value="1"/>
</dbReference>
<dbReference type="Pfam" id="PF00664">
    <property type="entry name" value="ABC_membrane"/>
    <property type="match status" value="1"/>
</dbReference>
<gene>
    <name evidence="12" type="ORF">GMA10_08625</name>
</gene>
<feature type="transmembrane region" description="Helical" evidence="9">
    <location>
        <begin position="280"/>
        <end position="298"/>
    </location>
</feature>
<keyword evidence="13" id="KW-1185">Reference proteome</keyword>
<dbReference type="Proteomes" id="UP000462152">
    <property type="component" value="Unassembled WGS sequence"/>
</dbReference>
<dbReference type="InterPro" id="IPR011527">
    <property type="entry name" value="ABC1_TM_dom"/>
</dbReference>
<dbReference type="Gene3D" id="1.20.1560.10">
    <property type="entry name" value="ABC transporter type 1, transmembrane domain"/>
    <property type="match status" value="1"/>
</dbReference>
<keyword evidence="3" id="KW-1003">Cell membrane</keyword>
<evidence type="ECO:0000313" key="12">
    <source>
        <dbReference type="EMBL" id="MUN55270.1"/>
    </source>
</evidence>
<comment type="subcellular location">
    <subcellularLocation>
        <location evidence="1">Cell membrane</location>
        <topology evidence="1">Multi-pass membrane protein</topology>
    </subcellularLocation>
</comment>
<name>A0A7K1LJI9_9MICC</name>
<feature type="transmembrane region" description="Helical" evidence="9">
    <location>
        <begin position="53"/>
        <end position="78"/>
    </location>
</feature>
<dbReference type="SMART" id="SM00382">
    <property type="entry name" value="AAA"/>
    <property type="match status" value="1"/>
</dbReference>
<evidence type="ECO:0000256" key="3">
    <source>
        <dbReference type="ARBA" id="ARBA00022475"/>
    </source>
</evidence>
<keyword evidence="8 9" id="KW-0472">Membrane</keyword>
<evidence type="ECO:0000256" key="2">
    <source>
        <dbReference type="ARBA" id="ARBA00022448"/>
    </source>
</evidence>
<dbReference type="AlphaFoldDB" id="A0A7K1LJI9"/>
<evidence type="ECO:0000256" key="9">
    <source>
        <dbReference type="SAM" id="Phobius"/>
    </source>
</evidence>
<feature type="domain" description="ABC transporter" evidence="10">
    <location>
        <begin position="334"/>
        <end position="577"/>
    </location>
</feature>
<proteinExistence type="predicted"/>
<dbReference type="InterPro" id="IPR027417">
    <property type="entry name" value="P-loop_NTPase"/>
</dbReference>
<keyword evidence="6 12" id="KW-0067">ATP-binding</keyword>
<reference evidence="12 13" key="1">
    <citation type="submission" date="2019-12" db="EMBL/GenBank/DDBJ databases">
        <authorList>
            <person name="Li J."/>
            <person name="Shi Y."/>
            <person name="Xu G."/>
            <person name="Xiao D."/>
            <person name="Ran X."/>
        </authorList>
    </citation>
    <scope>NUCLEOTIDE SEQUENCE [LARGE SCALE GENOMIC DNA]</scope>
    <source>
        <strain evidence="12 13">JCM 15915</strain>
    </source>
</reference>
<dbReference type="Gene3D" id="3.40.50.300">
    <property type="entry name" value="P-loop containing nucleotide triphosphate hydrolases"/>
    <property type="match status" value="1"/>
</dbReference>
<dbReference type="GO" id="GO:0005524">
    <property type="term" value="F:ATP binding"/>
    <property type="evidence" value="ECO:0007669"/>
    <property type="project" value="UniProtKB-KW"/>
</dbReference>
<evidence type="ECO:0000259" key="11">
    <source>
        <dbReference type="PROSITE" id="PS50929"/>
    </source>
</evidence>
<dbReference type="InterPro" id="IPR003439">
    <property type="entry name" value="ABC_transporter-like_ATP-bd"/>
</dbReference>